<comment type="catalytic activity">
    <reaction evidence="2">
        <text>oxidized coenzyme F420-(gamma-L-Glu)(n) + a quinol + H(+) = reduced coenzyme F420-(gamma-L-Glu)(n) + a quinone</text>
        <dbReference type="Rhea" id="RHEA:39663"/>
        <dbReference type="Rhea" id="RHEA-COMP:12939"/>
        <dbReference type="Rhea" id="RHEA-COMP:14378"/>
        <dbReference type="ChEBI" id="CHEBI:15378"/>
        <dbReference type="ChEBI" id="CHEBI:24646"/>
        <dbReference type="ChEBI" id="CHEBI:132124"/>
        <dbReference type="ChEBI" id="CHEBI:133980"/>
        <dbReference type="ChEBI" id="CHEBI:139511"/>
    </reaction>
</comment>
<reference evidence="4 5" key="1">
    <citation type="submission" date="2023-05" db="EMBL/GenBank/DDBJ databases">
        <title>Sequencing and Assembly of Streptomyces sp. NP73.</title>
        <authorList>
            <person name="Konwar A.N."/>
            <person name="Saikia K."/>
            <person name="Thakur D."/>
        </authorList>
    </citation>
    <scope>NUCLEOTIDE SEQUENCE [LARGE SCALE GENOMIC DNA]</scope>
    <source>
        <strain evidence="4 5">NP73</strain>
    </source>
</reference>
<proteinExistence type="inferred from homology"/>
<name>A0ABT7GV44_9ACTN</name>
<gene>
    <name evidence="4" type="ORF">QEZ40_002128</name>
</gene>
<comment type="similarity">
    <text evidence="1">Belongs to the F420H(2)-dependent quinone reductase family.</text>
</comment>
<comment type="caution">
    <text evidence="4">The sequence shown here is derived from an EMBL/GenBank/DDBJ whole genome shotgun (WGS) entry which is preliminary data.</text>
</comment>
<evidence type="ECO:0000256" key="1">
    <source>
        <dbReference type="ARBA" id="ARBA00008710"/>
    </source>
</evidence>
<dbReference type="PANTHER" id="PTHR39428">
    <property type="entry name" value="F420H(2)-DEPENDENT QUINONE REDUCTASE RV1261C"/>
    <property type="match status" value="1"/>
</dbReference>
<dbReference type="EMBL" id="JASITI010000019">
    <property type="protein sequence ID" value="MDK9497469.1"/>
    <property type="molecule type" value="Genomic_DNA"/>
</dbReference>
<accession>A0ABT7GV44</accession>
<dbReference type="SUPFAM" id="SSF50475">
    <property type="entry name" value="FMN-binding split barrel"/>
    <property type="match status" value="1"/>
</dbReference>
<dbReference type="Pfam" id="PF04075">
    <property type="entry name" value="F420H2_quin_red"/>
    <property type="match status" value="1"/>
</dbReference>
<evidence type="ECO:0000313" key="4">
    <source>
        <dbReference type="EMBL" id="MDK9497469.1"/>
    </source>
</evidence>
<sequence length="174" mass="18780">MNIVATPPAPAGPDPSANPATPVSPVSPVSPVDWDHPTDPHPGPRLDHVRTYVSSGGTDGHLWHGVPTLLLTTLDRATGRPVRTPLVYAEDEGRYLVVAADSGGPRLPAWYGNLTAHPEVRLQVGTRTFAAWARTADAVERETYWEALTALWPPYEDYQALAGPRELPLVIVEG</sequence>
<dbReference type="Proteomes" id="UP001223390">
    <property type="component" value="Unassembled WGS sequence"/>
</dbReference>
<dbReference type="Gene3D" id="2.30.110.10">
    <property type="entry name" value="Electron Transport, Fmn-binding Protein, Chain A"/>
    <property type="match status" value="1"/>
</dbReference>
<organism evidence="4 5">
    <name type="scientific">Streptomyces katrae</name>
    <dbReference type="NCBI Taxonomy" id="68223"/>
    <lineage>
        <taxon>Bacteria</taxon>
        <taxon>Bacillati</taxon>
        <taxon>Actinomycetota</taxon>
        <taxon>Actinomycetes</taxon>
        <taxon>Kitasatosporales</taxon>
        <taxon>Streptomycetaceae</taxon>
        <taxon>Streptomyces</taxon>
    </lineage>
</organism>
<dbReference type="PANTHER" id="PTHR39428:SF3">
    <property type="entry name" value="DEAZAFLAVIN-DEPENDENT NITROREDUCTASE"/>
    <property type="match status" value="1"/>
</dbReference>
<dbReference type="NCBIfam" id="TIGR00026">
    <property type="entry name" value="hi_GC_TIGR00026"/>
    <property type="match status" value="1"/>
</dbReference>
<evidence type="ECO:0000256" key="3">
    <source>
        <dbReference type="SAM" id="MobiDB-lite"/>
    </source>
</evidence>
<evidence type="ECO:0000313" key="5">
    <source>
        <dbReference type="Proteomes" id="UP001223390"/>
    </source>
</evidence>
<dbReference type="InterPro" id="IPR004378">
    <property type="entry name" value="F420H2_quin_Rdtase"/>
</dbReference>
<feature type="region of interest" description="Disordered" evidence="3">
    <location>
        <begin position="1"/>
        <end position="48"/>
    </location>
</feature>
<feature type="compositionally biased region" description="Low complexity" evidence="3">
    <location>
        <begin position="23"/>
        <end position="32"/>
    </location>
</feature>
<evidence type="ECO:0000256" key="2">
    <source>
        <dbReference type="ARBA" id="ARBA00049106"/>
    </source>
</evidence>
<feature type="compositionally biased region" description="Basic and acidic residues" evidence="3">
    <location>
        <begin position="33"/>
        <end position="48"/>
    </location>
</feature>
<keyword evidence="5" id="KW-1185">Reference proteome</keyword>
<protein>
    <submittedName>
        <fullName evidence="4">Nitroreductase family deazaflavin-dependent oxidoreductase</fullName>
    </submittedName>
</protein>
<dbReference type="RefSeq" id="WP_285343244.1">
    <property type="nucleotide sequence ID" value="NZ_JASITI010000019.1"/>
</dbReference>
<dbReference type="InterPro" id="IPR012349">
    <property type="entry name" value="Split_barrel_FMN-bd"/>
</dbReference>